<proteinExistence type="predicted"/>
<comment type="caution">
    <text evidence="6">The sequence shown here is derived from an EMBL/GenBank/DDBJ whole genome shotgun (WGS) entry which is preliminary data.</text>
</comment>
<dbReference type="InterPro" id="IPR002058">
    <property type="entry name" value="PAP_assoc"/>
</dbReference>
<reference evidence="6" key="1">
    <citation type="submission" date="2022-12" db="EMBL/GenBank/DDBJ databases">
        <title>Genome assemblies of Blomia tropicalis.</title>
        <authorList>
            <person name="Cui Y."/>
        </authorList>
    </citation>
    <scope>NUCLEOTIDE SEQUENCE</scope>
    <source>
        <tissue evidence="6">Adult mites</tissue>
    </source>
</reference>
<feature type="domain" description="Poly(A) RNA polymerase mitochondrial-like central palm" evidence="5">
    <location>
        <begin position="210"/>
        <end position="252"/>
    </location>
</feature>
<accession>A0A9Q0M2M6</accession>
<evidence type="ECO:0000259" key="4">
    <source>
        <dbReference type="Pfam" id="PF03828"/>
    </source>
</evidence>
<feature type="region of interest" description="Disordered" evidence="3">
    <location>
        <begin position="438"/>
        <end position="513"/>
    </location>
</feature>
<gene>
    <name evidence="6" type="ORF">RDWZM_008889</name>
</gene>
<dbReference type="EMBL" id="JAPWDV010000003">
    <property type="protein sequence ID" value="KAJ6217732.1"/>
    <property type="molecule type" value="Genomic_DNA"/>
</dbReference>
<evidence type="ECO:0000259" key="5">
    <source>
        <dbReference type="Pfam" id="PF22600"/>
    </source>
</evidence>
<feature type="compositionally biased region" description="Polar residues" evidence="3">
    <location>
        <begin position="775"/>
        <end position="789"/>
    </location>
</feature>
<dbReference type="GO" id="GO:0005730">
    <property type="term" value="C:nucleolus"/>
    <property type="evidence" value="ECO:0007669"/>
    <property type="project" value="TreeGrafter"/>
</dbReference>
<evidence type="ECO:0000256" key="2">
    <source>
        <dbReference type="ARBA" id="ARBA00022842"/>
    </source>
</evidence>
<sequence>MDPNIGWYQPEQEGPASKLWSSIWKRAKMSNVFDVQPDYIQLSNGVTANSNTMDQSNPSTNSTELEHNHHQGTITSSFPITTTPTAFPPHFFNHGHSLKKNLSDNPASTYNLSENFSKCSKYDGTPWRVRESYSAGIIGLHQEIEDFYNYMKPTPEEHSVREDVVQRISNVIIDVWPEAKVDYFGSFRTGLYLPTSDIDMVVIGIVDENSVKVLDKASVPIIKLTDLKTKVRVDISFNTSNGIKSAKLIKNFKNEYPNLEKLVFVLKQFLLQRNLKEVFTGGISSYSLILMVISFIQLHPRKEARLASANLGVLLIEFFELFGRCFNYYRVGIRINGGGSFVPKSEIQKNMDSNYRPSILCIEDPLNPSNDIGKNSYGALMVKQAFEYAFVVLHQAVGPLCSTVDQTKSILGRIIRVTDEVVDYRKSIIENFPLPSKKRSAGVDGLTTNRNNNNGRRSDSPGSNSGSSGNVSNSNGTELSSSKTSNGKDSCSSGVSSNNIVHQSGGKPNSNQMILKQPGIETESTSDSEDIVNCDIDSNNLPVSDESIVENMISGRSFLLTSPMFQANPFHTNGTSSGQFIAAHYLSHFPTNTLPLAGPVPLAISHFQHALSANGQLTSVNYSAQTPQSLTTQVHQQQMMTRQQAIVNNNHNNRRPININNNSGSHLQSSSVRDNLPLLGNNSNSNATLNTNSISNQRRVPPLYANSSSSTSSNSSNSSSSSINGNWSNQSRNHHHNHNVETKANVIGNNKNSLSSASTSSSTSNSNNKSYSSAIQQPTNDSTNGSSLRKSALLSPMPL</sequence>
<dbReference type="GO" id="GO:0031123">
    <property type="term" value="P:RNA 3'-end processing"/>
    <property type="evidence" value="ECO:0007669"/>
    <property type="project" value="TreeGrafter"/>
</dbReference>
<evidence type="ECO:0000313" key="6">
    <source>
        <dbReference type="EMBL" id="KAJ6217732.1"/>
    </source>
</evidence>
<feature type="region of interest" description="Disordered" evidence="3">
    <location>
        <begin position="749"/>
        <end position="799"/>
    </location>
</feature>
<feature type="compositionally biased region" description="Low complexity" evidence="3">
    <location>
        <begin position="651"/>
        <end position="662"/>
    </location>
</feature>
<dbReference type="PANTHER" id="PTHR23092:SF15">
    <property type="entry name" value="INACTIVE NON-CANONICAL POLY(A) RNA POLYMERASE PROTEIN TRF4-2-RELATED"/>
    <property type="match status" value="1"/>
</dbReference>
<protein>
    <submittedName>
        <fullName evidence="6">Uncharacterized protein</fullName>
    </submittedName>
</protein>
<dbReference type="Pfam" id="PF22600">
    <property type="entry name" value="MTPAP-like_central"/>
    <property type="match status" value="2"/>
</dbReference>
<dbReference type="InterPro" id="IPR054708">
    <property type="entry name" value="MTPAP-like_central"/>
</dbReference>
<keyword evidence="1" id="KW-0479">Metal-binding</keyword>
<dbReference type="SUPFAM" id="SSF81301">
    <property type="entry name" value="Nucleotidyltransferase"/>
    <property type="match status" value="1"/>
</dbReference>
<keyword evidence="2" id="KW-0460">Magnesium</keyword>
<feature type="region of interest" description="Disordered" evidence="3">
    <location>
        <begin position="651"/>
        <end position="735"/>
    </location>
</feature>
<dbReference type="GO" id="GO:0043634">
    <property type="term" value="P:polyadenylation-dependent ncRNA catabolic process"/>
    <property type="evidence" value="ECO:0007669"/>
    <property type="project" value="TreeGrafter"/>
</dbReference>
<evidence type="ECO:0000256" key="1">
    <source>
        <dbReference type="ARBA" id="ARBA00022723"/>
    </source>
</evidence>
<feature type="domain" description="PAP-associated" evidence="4">
    <location>
        <begin position="310"/>
        <end position="370"/>
    </location>
</feature>
<dbReference type="Pfam" id="PF03828">
    <property type="entry name" value="PAP_assoc"/>
    <property type="match status" value="1"/>
</dbReference>
<dbReference type="OMA" id="SSINGNW"/>
<dbReference type="InterPro" id="IPR043519">
    <property type="entry name" value="NT_sf"/>
</dbReference>
<name>A0A9Q0M2M6_BLOTA</name>
<dbReference type="SUPFAM" id="SSF81631">
    <property type="entry name" value="PAP/OAS1 substrate-binding domain"/>
    <property type="match status" value="1"/>
</dbReference>
<dbReference type="GO" id="GO:0003729">
    <property type="term" value="F:mRNA binding"/>
    <property type="evidence" value="ECO:0007669"/>
    <property type="project" value="TreeGrafter"/>
</dbReference>
<organism evidence="6 7">
    <name type="scientific">Blomia tropicalis</name>
    <name type="common">Mite</name>
    <dbReference type="NCBI Taxonomy" id="40697"/>
    <lineage>
        <taxon>Eukaryota</taxon>
        <taxon>Metazoa</taxon>
        <taxon>Ecdysozoa</taxon>
        <taxon>Arthropoda</taxon>
        <taxon>Chelicerata</taxon>
        <taxon>Arachnida</taxon>
        <taxon>Acari</taxon>
        <taxon>Acariformes</taxon>
        <taxon>Sarcoptiformes</taxon>
        <taxon>Astigmata</taxon>
        <taxon>Glycyphagoidea</taxon>
        <taxon>Echimyopodidae</taxon>
        <taxon>Blomia</taxon>
    </lineage>
</organism>
<dbReference type="Gene3D" id="1.10.1410.10">
    <property type="match status" value="2"/>
</dbReference>
<feature type="compositionally biased region" description="Low complexity" evidence="3">
    <location>
        <begin position="706"/>
        <end position="731"/>
    </location>
</feature>
<dbReference type="Proteomes" id="UP001142055">
    <property type="component" value="Chromosome 3"/>
</dbReference>
<feature type="compositionally biased region" description="Low complexity" evidence="3">
    <location>
        <begin position="449"/>
        <end position="476"/>
    </location>
</feature>
<keyword evidence="7" id="KW-1185">Reference proteome</keyword>
<dbReference type="GO" id="GO:0031499">
    <property type="term" value="C:TRAMP complex"/>
    <property type="evidence" value="ECO:0007669"/>
    <property type="project" value="TreeGrafter"/>
</dbReference>
<evidence type="ECO:0000256" key="3">
    <source>
        <dbReference type="SAM" id="MobiDB-lite"/>
    </source>
</evidence>
<feature type="domain" description="Poly(A) RNA polymerase mitochondrial-like central palm" evidence="5">
    <location>
        <begin position="140"/>
        <end position="202"/>
    </location>
</feature>
<dbReference type="Gene3D" id="3.30.460.10">
    <property type="entry name" value="Beta Polymerase, domain 2"/>
    <property type="match status" value="2"/>
</dbReference>
<evidence type="ECO:0000313" key="7">
    <source>
        <dbReference type="Proteomes" id="UP001142055"/>
    </source>
</evidence>
<dbReference type="FunFam" id="1.10.1410.10:FF:000003">
    <property type="entry name" value="non-canonical poly(A) RNA polymerase PAPD7"/>
    <property type="match status" value="1"/>
</dbReference>
<feature type="compositionally biased region" description="Polar residues" evidence="3">
    <location>
        <begin position="663"/>
        <end position="673"/>
    </location>
</feature>
<feature type="compositionally biased region" description="Low complexity" evidence="3">
    <location>
        <begin position="675"/>
        <end position="696"/>
    </location>
</feature>
<dbReference type="GO" id="GO:1990817">
    <property type="term" value="F:poly(A) RNA polymerase activity"/>
    <property type="evidence" value="ECO:0007669"/>
    <property type="project" value="InterPro"/>
</dbReference>
<dbReference type="AlphaFoldDB" id="A0A9Q0M2M6"/>
<dbReference type="CDD" id="cd05402">
    <property type="entry name" value="NT_PAP_TUTase"/>
    <property type="match status" value="1"/>
</dbReference>
<feature type="compositionally biased region" description="Low complexity" evidence="3">
    <location>
        <begin position="749"/>
        <end position="774"/>
    </location>
</feature>
<dbReference type="InterPro" id="IPR045862">
    <property type="entry name" value="Trf4-like"/>
</dbReference>
<dbReference type="GO" id="GO:0046872">
    <property type="term" value="F:metal ion binding"/>
    <property type="evidence" value="ECO:0007669"/>
    <property type="project" value="UniProtKB-KW"/>
</dbReference>
<dbReference type="PANTHER" id="PTHR23092">
    <property type="entry name" value="POLY(A) RNA POLYMERASE"/>
    <property type="match status" value="1"/>
</dbReference>
<feature type="compositionally biased region" description="Polar residues" evidence="3">
    <location>
        <begin position="477"/>
        <end position="513"/>
    </location>
</feature>